<dbReference type="GO" id="GO:0015031">
    <property type="term" value="P:protein transport"/>
    <property type="evidence" value="ECO:0007669"/>
    <property type="project" value="UniProtKB-KW"/>
</dbReference>
<keyword evidence="7 10" id="KW-0195">Cyclin</keyword>
<evidence type="ECO:0000259" key="12">
    <source>
        <dbReference type="SMART" id="SM00385"/>
    </source>
</evidence>
<dbReference type="GO" id="GO:0006900">
    <property type="term" value="P:vesicle budding from membrane"/>
    <property type="evidence" value="ECO:0007669"/>
    <property type="project" value="TreeGrafter"/>
</dbReference>
<keyword evidence="4" id="KW-0132">Cell division</keyword>
<comment type="similarity">
    <text evidence="2">Belongs to the SNF7 family.</text>
</comment>
<dbReference type="Pfam" id="PF00134">
    <property type="entry name" value="Cyclin_N"/>
    <property type="match status" value="1"/>
</dbReference>
<reference evidence="13" key="1">
    <citation type="journal article" date="2021" name="Sci. Adv.">
        <title>The American lobster genome reveals insights on longevity, neural, and immune adaptations.</title>
        <authorList>
            <person name="Polinski J.M."/>
            <person name="Zimin A.V."/>
            <person name="Clark K.F."/>
            <person name="Kohn A.B."/>
            <person name="Sadowski N."/>
            <person name="Timp W."/>
            <person name="Ptitsyn A."/>
            <person name="Khanna P."/>
            <person name="Romanova D.Y."/>
            <person name="Williams P."/>
            <person name="Greenwood S.J."/>
            <person name="Moroz L.L."/>
            <person name="Walt D.R."/>
            <person name="Bodnar A.G."/>
        </authorList>
    </citation>
    <scope>NUCLEOTIDE SEQUENCE</scope>
    <source>
        <strain evidence="13">GMGI-L3</strain>
    </source>
</reference>
<dbReference type="GO" id="GO:0005771">
    <property type="term" value="C:multivesicular body"/>
    <property type="evidence" value="ECO:0007669"/>
    <property type="project" value="TreeGrafter"/>
</dbReference>
<protein>
    <submittedName>
        <fullName evidence="13">Charged multivesicular body protein 6-like</fullName>
    </submittedName>
</protein>
<evidence type="ECO:0000256" key="3">
    <source>
        <dbReference type="ARBA" id="ARBA00022448"/>
    </source>
</evidence>
<dbReference type="GO" id="GO:0032511">
    <property type="term" value="P:late endosome to vacuole transport via multivesicular body sorting pathway"/>
    <property type="evidence" value="ECO:0007669"/>
    <property type="project" value="TreeGrafter"/>
</dbReference>
<gene>
    <name evidence="13" type="primary">CHMP6-L</name>
    <name evidence="13" type="ORF">Hamer_G022074</name>
</gene>
<evidence type="ECO:0000256" key="1">
    <source>
        <dbReference type="ARBA" id="ARBA00004608"/>
    </source>
</evidence>
<keyword evidence="3" id="KW-0813">Transport</keyword>
<dbReference type="Gene3D" id="1.10.472.10">
    <property type="entry name" value="Cyclin-like"/>
    <property type="match status" value="1"/>
</dbReference>
<keyword evidence="9" id="KW-0131">Cell cycle</keyword>
<dbReference type="InterPro" id="IPR048258">
    <property type="entry name" value="Cyclins_cyclin-box"/>
</dbReference>
<feature type="domain" description="Cyclin-like" evidence="12">
    <location>
        <begin position="240"/>
        <end position="324"/>
    </location>
</feature>
<dbReference type="PROSITE" id="PS00292">
    <property type="entry name" value="CYCLINS"/>
    <property type="match status" value="1"/>
</dbReference>
<comment type="similarity">
    <text evidence="10">Belongs to the cyclin family.</text>
</comment>
<organism evidence="13 14">
    <name type="scientific">Homarus americanus</name>
    <name type="common">American lobster</name>
    <dbReference type="NCBI Taxonomy" id="6706"/>
    <lineage>
        <taxon>Eukaryota</taxon>
        <taxon>Metazoa</taxon>
        <taxon>Ecdysozoa</taxon>
        <taxon>Arthropoda</taxon>
        <taxon>Crustacea</taxon>
        <taxon>Multicrustacea</taxon>
        <taxon>Malacostraca</taxon>
        <taxon>Eumalacostraca</taxon>
        <taxon>Eucarida</taxon>
        <taxon>Decapoda</taxon>
        <taxon>Pleocyemata</taxon>
        <taxon>Astacidea</taxon>
        <taxon>Nephropoidea</taxon>
        <taxon>Nephropidae</taxon>
        <taxon>Homarus</taxon>
    </lineage>
</organism>
<dbReference type="SMART" id="SM00385">
    <property type="entry name" value="CYCLIN"/>
    <property type="match status" value="1"/>
</dbReference>
<evidence type="ECO:0000313" key="13">
    <source>
        <dbReference type="EMBL" id="KAG7175535.1"/>
    </source>
</evidence>
<dbReference type="Gene3D" id="6.10.140.1230">
    <property type="match status" value="1"/>
</dbReference>
<dbReference type="InterPro" id="IPR006671">
    <property type="entry name" value="Cyclin_N"/>
</dbReference>
<dbReference type="GO" id="GO:0000278">
    <property type="term" value="P:mitotic cell cycle"/>
    <property type="evidence" value="ECO:0007669"/>
    <property type="project" value="UniProtKB-ARBA"/>
</dbReference>
<dbReference type="GO" id="GO:0051301">
    <property type="term" value="P:cell division"/>
    <property type="evidence" value="ECO:0007669"/>
    <property type="project" value="UniProtKB-KW"/>
</dbReference>
<evidence type="ECO:0000256" key="5">
    <source>
        <dbReference type="ARBA" id="ARBA00022753"/>
    </source>
</evidence>
<evidence type="ECO:0000256" key="11">
    <source>
        <dbReference type="SAM" id="MobiDB-lite"/>
    </source>
</evidence>
<evidence type="ECO:0000256" key="6">
    <source>
        <dbReference type="ARBA" id="ARBA00022927"/>
    </source>
</evidence>
<dbReference type="EMBL" id="JAHLQT010005701">
    <property type="protein sequence ID" value="KAG7175535.1"/>
    <property type="molecule type" value="Genomic_DNA"/>
</dbReference>
<dbReference type="PANTHER" id="PTHR22761:SF5">
    <property type="entry name" value="CHARGED MULTIVESICULAR BODY PROTEIN 6"/>
    <property type="match status" value="1"/>
</dbReference>
<dbReference type="FunFam" id="1.10.472.10:FF:000057">
    <property type="entry name" value="Cyclin N-terminal domain containing 2"/>
    <property type="match status" value="1"/>
</dbReference>
<evidence type="ECO:0000256" key="9">
    <source>
        <dbReference type="ARBA" id="ARBA00023306"/>
    </source>
</evidence>
<dbReference type="Pfam" id="PF03357">
    <property type="entry name" value="Snf7"/>
    <property type="match status" value="1"/>
</dbReference>
<feature type="compositionally biased region" description="Basic and acidic residues" evidence="11">
    <location>
        <begin position="455"/>
        <end position="466"/>
    </location>
</feature>
<dbReference type="InterPro" id="IPR005024">
    <property type="entry name" value="Snf7_fam"/>
</dbReference>
<keyword evidence="6" id="KW-0653">Protein transport</keyword>
<evidence type="ECO:0000256" key="4">
    <source>
        <dbReference type="ARBA" id="ARBA00022618"/>
    </source>
</evidence>
<feature type="compositionally biased region" description="Basic and acidic residues" evidence="11">
    <location>
        <begin position="733"/>
        <end position="750"/>
    </location>
</feature>
<sequence length="750" mass="85103">MGPSLLHCTFVPNDLHPVLPVPVCCLCGLDETLIRGSSHACLSMAQPYPTMTGQCVAVPLFKNITVQYQPSQVFVPTSGTGHSCLPPQPPPPTDDSGVGVRNCMLKTKAQTCCNLLRSLRPLHTITRVSARKSLTRNCPYQLRSRLVVPQQQESRTVRRRPRRLTKRVNRVVTPHPYQKRRKENVERLQCQLLQLPVPTLTTPQDVMTYLLGVEKRHVRTRNYLVSHPSVNQRTRAILVDWLIQVQSYLDVAQETLYQCVALVDRVLEVRCVPVHRVQLLAITCLLIVSKLEEKKPLESSELLQLTLNSYTHEELLSFERQVLKVVQFQLTYADPSLFLNYFLFLTCNLHDHLGAENKYSSRSRYQALAQHPSLSSENLLIVIDQVRTRLIELRGENTIIVKDKKLTDTTNAPNHTQTRAIDKINSEIQLDGESGHQSGIKCVGHFVSDDEEEHGECSTRHPRDEKVEESEDSDSQTLFLPELSAEFWPPLVHGGQYLSLFAARSLTTDSVSVSSTYTCLTLSVSVNSFVLQFLITKMGHLFSKKPQSKVTEHDKAVLQLKSTRDKIRQYQKRSEGTVEKDRQLAKKLLRDGRKERAKLLLRKKRFIEEQLKKTDGTLENIERMIQDIEFSQIELQVVDSLKVGNESLKQINEMLSVEDVERILDETQEAVEKQQEIDALLSGGLLTEEDETAVEEELDAIIAEAVQKQLPEAPTAVENPEVLLPDVPETLPEPEKEKEKPRERVALSAS</sequence>
<dbReference type="InterPro" id="IPR013763">
    <property type="entry name" value="Cyclin-like_dom"/>
</dbReference>
<dbReference type="PANTHER" id="PTHR22761">
    <property type="entry name" value="CHARGED MULTIVESICULAR BODY PROTEIN"/>
    <property type="match status" value="1"/>
</dbReference>
<dbReference type="AlphaFoldDB" id="A0A8J5N814"/>
<evidence type="ECO:0000256" key="7">
    <source>
        <dbReference type="ARBA" id="ARBA00023127"/>
    </source>
</evidence>
<dbReference type="SUPFAM" id="SSF47954">
    <property type="entry name" value="Cyclin-like"/>
    <property type="match status" value="1"/>
</dbReference>
<dbReference type="Proteomes" id="UP000747542">
    <property type="component" value="Unassembled WGS sequence"/>
</dbReference>
<feature type="region of interest" description="Disordered" evidence="11">
    <location>
        <begin position="711"/>
        <end position="750"/>
    </location>
</feature>
<evidence type="ECO:0000256" key="10">
    <source>
        <dbReference type="RuleBase" id="RU000383"/>
    </source>
</evidence>
<comment type="caution">
    <text evidence="13">The sequence shown here is derived from an EMBL/GenBank/DDBJ whole genome shotgun (WGS) entry which is preliminary data.</text>
</comment>
<keyword evidence="8" id="KW-0472">Membrane</keyword>
<evidence type="ECO:0000256" key="2">
    <source>
        <dbReference type="ARBA" id="ARBA00006190"/>
    </source>
</evidence>
<evidence type="ECO:0000256" key="8">
    <source>
        <dbReference type="ARBA" id="ARBA00023136"/>
    </source>
</evidence>
<accession>A0A8J5N814</accession>
<feature type="region of interest" description="Disordered" evidence="11">
    <location>
        <begin position="451"/>
        <end position="475"/>
    </location>
</feature>
<dbReference type="InterPro" id="IPR036915">
    <property type="entry name" value="Cyclin-like_sf"/>
</dbReference>
<keyword evidence="14" id="KW-1185">Reference proteome</keyword>
<evidence type="ECO:0000313" key="14">
    <source>
        <dbReference type="Proteomes" id="UP000747542"/>
    </source>
</evidence>
<comment type="subcellular location">
    <subcellularLocation>
        <location evidence="1">Endosome membrane</location>
    </subcellularLocation>
</comment>
<proteinExistence type="inferred from homology"/>
<name>A0A8J5N814_HOMAM</name>
<dbReference type="GO" id="GO:0000815">
    <property type="term" value="C:ESCRT III complex"/>
    <property type="evidence" value="ECO:0007669"/>
    <property type="project" value="TreeGrafter"/>
</dbReference>
<keyword evidence="5" id="KW-0967">Endosome</keyword>